<organism evidence="1 2">
    <name type="scientific">Wenzhouxiangella sediminis</name>
    <dbReference type="NCBI Taxonomy" id="1792836"/>
    <lineage>
        <taxon>Bacteria</taxon>
        <taxon>Pseudomonadati</taxon>
        <taxon>Pseudomonadota</taxon>
        <taxon>Gammaproteobacteria</taxon>
        <taxon>Chromatiales</taxon>
        <taxon>Wenzhouxiangellaceae</taxon>
        <taxon>Wenzhouxiangella</taxon>
    </lineage>
</organism>
<reference evidence="1 2" key="1">
    <citation type="submission" date="2018-08" db="EMBL/GenBank/DDBJ databases">
        <title>Wenzhouxiangella salilacus sp. nov., a novel bacterium isolated from a saline lake in Xinjiang Province, China.</title>
        <authorList>
            <person name="Han S."/>
        </authorList>
    </citation>
    <scope>NUCLEOTIDE SEQUENCE [LARGE SCALE GENOMIC DNA]</scope>
    <source>
        <strain evidence="1 2">XDB06</strain>
    </source>
</reference>
<comment type="caution">
    <text evidence="1">The sequence shown here is derived from an EMBL/GenBank/DDBJ whole genome shotgun (WGS) entry which is preliminary data.</text>
</comment>
<evidence type="ECO:0000313" key="2">
    <source>
        <dbReference type="Proteomes" id="UP000260351"/>
    </source>
</evidence>
<gene>
    <name evidence="1" type="ORF">DZC52_08095</name>
</gene>
<protein>
    <submittedName>
        <fullName evidence="1">DUF4824 family protein</fullName>
    </submittedName>
</protein>
<name>A0A3E1K8M4_9GAMM</name>
<accession>A0A3E1K8M4</accession>
<dbReference type="OrthoDB" id="8557961at2"/>
<dbReference type="EMBL" id="QUZK01000035">
    <property type="protein sequence ID" value="RFF30436.1"/>
    <property type="molecule type" value="Genomic_DNA"/>
</dbReference>
<dbReference type="Pfam" id="PF16106">
    <property type="entry name" value="DUF4824"/>
    <property type="match status" value="1"/>
</dbReference>
<dbReference type="AlphaFoldDB" id="A0A3E1K8M4"/>
<sequence length="265" mass="29794">MKIRLSIFAIALVVVANALVLVGVAWNRSGQPASVLELTERELALSHDRWSNRESTGVSLSLRLADQDYDWLDAGKLAELGFDVVPADRDDGRYWRGQERRLFVALEYDGPAFEALLDQQRSRLERLRSELAAGGASRHEVEAARSGLERLLRAGSRLVAVDAGTDADALRNRYANPERHVVTRGLLRMHAIAPHGRGEDLRLRGRVGRLLPGEVYLPRRFHEALRQATDEQRNAIDAPPRYRVEIRWGRGHEPWITGVVPIDPP</sequence>
<dbReference type="Proteomes" id="UP000260351">
    <property type="component" value="Unassembled WGS sequence"/>
</dbReference>
<keyword evidence="2" id="KW-1185">Reference proteome</keyword>
<dbReference type="InterPro" id="IPR032249">
    <property type="entry name" value="DUF4824"/>
</dbReference>
<dbReference type="RefSeq" id="WP_116650629.1">
    <property type="nucleotide sequence ID" value="NZ_QUZK01000035.1"/>
</dbReference>
<proteinExistence type="predicted"/>
<evidence type="ECO:0000313" key="1">
    <source>
        <dbReference type="EMBL" id="RFF30436.1"/>
    </source>
</evidence>